<evidence type="ECO:0000256" key="3">
    <source>
        <dbReference type="ARBA" id="ARBA00023157"/>
    </source>
</evidence>
<evidence type="ECO:0000256" key="4">
    <source>
        <dbReference type="ARBA" id="ARBA00023180"/>
    </source>
</evidence>
<feature type="region of interest" description="Disordered" evidence="6">
    <location>
        <begin position="192"/>
        <end position="217"/>
    </location>
</feature>
<keyword evidence="4" id="KW-0325">Glycoprotein</keyword>
<reference evidence="9" key="1">
    <citation type="submission" date="2006-01" db="EMBL/GenBank/DDBJ databases">
        <authorList>
            <person name="Lindblad-Toh K."/>
            <person name="Mauceli E."/>
            <person name="Grabherr M."/>
            <person name="Chang J.L."/>
            <person name="Lander E.S."/>
        </authorList>
    </citation>
    <scope>NUCLEOTIDE SEQUENCE [LARGE SCALE GENOMIC DNA]</scope>
</reference>
<evidence type="ECO:0000256" key="1">
    <source>
        <dbReference type="ARBA" id="ARBA00004613"/>
    </source>
</evidence>
<name>G3NZV2_GASAC</name>
<dbReference type="Pfam" id="PF00147">
    <property type="entry name" value="Fibrinogen_C"/>
    <property type="match status" value="1"/>
</dbReference>
<dbReference type="InterPro" id="IPR036056">
    <property type="entry name" value="Fibrinogen-like_C"/>
</dbReference>
<dbReference type="CDD" id="cd00087">
    <property type="entry name" value="FReD"/>
    <property type="match status" value="1"/>
</dbReference>
<feature type="coiled-coil region" evidence="5">
    <location>
        <begin position="152"/>
        <end position="186"/>
    </location>
</feature>
<organism evidence="9">
    <name type="scientific">Gasterosteus aculeatus</name>
    <name type="common">Three-spined stickleback</name>
    <dbReference type="NCBI Taxonomy" id="69293"/>
    <lineage>
        <taxon>Eukaryota</taxon>
        <taxon>Metazoa</taxon>
        <taxon>Chordata</taxon>
        <taxon>Craniata</taxon>
        <taxon>Vertebrata</taxon>
        <taxon>Euteleostomi</taxon>
        <taxon>Actinopterygii</taxon>
        <taxon>Neopterygii</taxon>
        <taxon>Teleostei</taxon>
        <taxon>Neoteleostei</taxon>
        <taxon>Acanthomorphata</taxon>
        <taxon>Eupercaria</taxon>
        <taxon>Perciformes</taxon>
        <taxon>Cottioidei</taxon>
        <taxon>Gasterosteales</taxon>
        <taxon>Gasterosteidae</taxon>
        <taxon>Gasterosteus</taxon>
    </lineage>
</organism>
<dbReference type="GO" id="GO:0005201">
    <property type="term" value="F:extracellular matrix structural constituent"/>
    <property type="evidence" value="ECO:0007669"/>
    <property type="project" value="TreeGrafter"/>
</dbReference>
<dbReference type="InParanoid" id="G3NZV2"/>
<feature type="chain" id="PRO_5003449220" description="Fibrinogen C-terminal domain-containing protein" evidence="7">
    <location>
        <begin position="21"/>
        <end position="440"/>
    </location>
</feature>
<dbReference type="SUPFAM" id="SSF56496">
    <property type="entry name" value="Fibrinogen C-terminal domain-like"/>
    <property type="match status" value="1"/>
</dbReference>
<dbReference type="PROSITE" id="PS00514">
    <property type="entry name" value="FIBRINOGEN_C_1"/>
    <property type="match status" value="1"/>
</dbReference>
<dbReference type="Ensembl" id="ENSGACT00000010898.1">
    <property type="protein sequence ID" value="ENSGACP00000010875.1"/>
    <property type="gene ID" value="ENSGACG00000008217.1"/>
</dbReference>
<dbReference type="Bgee" id="ENSGACG00000008217">
    <property type="expression patterns" value="Expressed in intestinal epithelial cell and 6 other cell types or tissues"/>
</dbReference>
<feature type="compositionally biased region" description="Basic and acidic residues" evidence="6">
    <location>
        <begin position="192"/>
        <end position="213"/>
    </location>
</feature>
<dbReference type="STRING" id="69293.ENSGACP00000010875"/>
<dbReference type="InterPro" id="IPR002181">
    <property type="entry name" value="Fibrinogen_a/b/g_C_dom"/>
</dbReference>
<reference evidence="9" key="2">
    <citation type="submission" date="2024-04" db="UniProtKB">
        <authorList>
            <consortium name="Ensembl"/>
        </authorList>
    </citation>
    <scope>IDENTIFICATION</scope>
</reference>
<keyword evidence="2" id="KW-0964">Secreted</keyword>
<accession>G3NZV2</accession>
<feature type="domain" description="Fibrinogen C-terminal" evidence="8">
    <location>
        <begin position="213"/>
        <end position="438"/>
    </location>
</feature>
<keyword evidence="5" id="KW-0175">Coiled coil</keyword>
<dbReference type="InterPro" id="IPR020837">
    <property type="entry name" value="Fibrinogen_CS"/>
</dbReference>
<keyword evidence="3" id="KW-1015">Disulfide bond</keyword>
<dbReference type="eggNOG" id="KOG2579">
    <property type="taxonomic scope" value="Eukaryota"/>
</dbReference>
<evidence type="ECO:0000256" key="7">
    <source>
        <dbReference type="SAM" id="SignalP"/>
    </source>
</evidence>
<dbReference type="GO" id="GO:0005577">
    <property type="term" value="C:fibrinogen complex"/>
    <property type="evidence" value="ECO:0007669"/>
    <property type="project" value="TreeGrafter"/>
</dbReference>
<dbReference type="GO" id="GO:0042730">
    <property type="term" value="P:fibrinolysis"/>
    <property type="evidence" value="ECO:0007669"/>
    <property type="project" value="TreeGrafter"/>
</dbReference>
<evidence type="ECO:0000313" key="9">
    <source>
        <dbReference type="Ensembl" id="ENSGACP00000010875.1"/>
    </source>
</evidence>
<sequence>MNTPQHLTLLVAILVHAAVAFPTDRRAAPGRDKKAAWEDMNVMAHGLLQLGQGLKEHVDKTKAQMRDVNARLKAFNFTVAEMERRQLERDETLEARNKGVEEEREKLAKTQSDDVHSRMDRLEEKVDEVLKGPARVGNHSDHTGVPFIQRLMAAQSRRIDQLVEKIKQQQDKLEKQSLQLQTLQIKVAEKRVKSHRRRDEETALRGEPQEPSRDASGLARDCHHLFLRGKQVSGVYKIQPQNSQPFNVFCEMTSEGGWTVIQKRHDGSENFNQLWESYKKGFGNLNGEFWLGLENIRALSSQGQHVLQVELSDCAGQRRLEARYRFRLDGEEEKFALHLEQEASPGAEETMATPEESGLPFSTADRDNDLASDGNCAALLSGGWWFSDCGGANLNGRYPRRQCEHRRRQPRRQALFWTSARGQDAPLKGTLLKIAPATMK</sequence>
<dbReference type="InterPro" id="IPR014716">
    <property type="entry name" value="Fibrinogen_a/b/g_C_1"/>
</dbReference>
<dbReference type="PANTHER" id="PTHR47221">
    <property type="entry name" value="FIBRINOGEN ALPHA CHAIN"/>
    <property type="match status" value="1"/>
</dbReference>
<feature type="region of interest" description="Disordered" evidence="6">
    <location>
        <begin position="94"/>
        <end position="119"/>
    </location>
</feature>
<dbReference type="NCBIfam" id="NF040941">
    <property type="entry name" value="GGGWT_bact"/>
    <property type="match status" value="1"/>
</dbReference>
<evidence type="ECO:0000259" key="8">
    <source>
        <dbReference type="PROSITE" id="PS51406"/>
    </source>
</evidence>
<dbReference type="GO" id="GO:0030674">
    <property type="term" value="F:protein-macromolecule adaptor activity"/>
    <property type="evidence" value="ECO:0007669"/>
    <property type="project" value="TreeGrafter"/>
</dbReference>
<dbReference type="OMA" id="EKHASWD"/>
<comment type="subcellular location">
    <subcellularLocation>
        <location evidence="1">Secreted</location>
    </subcellularLocation>
</comment>
<proteinExistence type="predicted"/>
<dbReference type="InterPro" id="IPR037579">
    <property type="entry name" value="FIB_ANG-like"/>
</dbReference>
<protein>
    <recommendedName>
        <fullName evidence="8">Fibrinogen C-terminal domain-containing protein</fullName>
    </recommendedName>
</protein>
<dbReference type="GO" id="GO:0072377">
    <property type="term" value="P:blood coagulation, common pathway"/>
    <property type="evidence" value="ECO:0007669"/>
    <property type="project" value="TreeGrafter"/>
</dbReference>
<evidence type="ECO:0000256" key="2">
    <source>
        <dbReference type="ARBA" id="ARBA00022525"/>
    </source>
</evidence>
<dbReference type="AlphaFoldDB" id="G3NZV2"/>
<dbReference type="SMART" id="SM00186">
    <property type="entry name" value="FBG"/>
    <property type="match status" value="1"/>
</dbReference>
<feature type="signal peptide" evidence="7">
    <location>
        <begin position="1"/>
        <end position="20"/>
    </location>
</feature>
<dbReference type="GO" id="GO:0034116">
    <property type="term" value="P:positive regulation of heterotypic cell-cell adhesion"/>
    <property type="evidence" value="ECO:0007669"/>
    <property type="project" value="TreeGrafter"/>
</dbReference>
<evidence type="ECO:0000256" key="5">
    <source>
        <dbReference type="SAM" id="Coils"/>
    </source>
</evidence>
<dbReference type="PANTHER" id="PTHR47221:SF5">
    <property type="entry name" value="FIBRINOGEN C-TERMINAL DOMAIN-CONTAINING PROTEIN"/>
    <property type="match status" value="1"/>
</dbReference>
<dbReference type="Gene3D" id="3.90.215.10">
    <property type="entry name" value="Gamma Fibrinogen, chain A, domain 1"/>
    <property type="match status" value="1"/>
</dbReference>
<keyword evidence="7" id="KW-0732">Signal</keyword>
<dbReference type="GO" id="GO:0070527">
    <property type="term" value="P:platelet aggregation"/>
    <property type="evidence" value="ECO:0007669"/>
    <property type="project" value="TreeGrafter"/>
</dbReference>
<dbReference type="PROSITE" id="PS51406">
    <property type="entry name" value="FIBRINOGEN_C_2"/>
    <property type="match status" value="1"/>
</dbReference>
<evidence type="ECO:0000256" key="6">
    <source>
        <dbReference type="SAM" id="MobiDB-lite"/>
    </source>
</evidence>